<evidence type="ECO:0000313" key="7">
    <source>
        <dbReference type="Proteomes" id="UP001203880"/>
    </source>
</evidence>
<proteinExistence type="inferred from homology"/>
<dbReference type="Proteomes" id="UP001203880">
    <property type="component" value="Unassembled WGS sequence"/>
</dbReference>
<dbReference type="InterPro" id="IPR025997">
    <property type="entry name" value="SBP_2_dom"/>
</dbReference>
<feature type="signal peptide" evidence="4">
    <location>
        <begin position="1"/>
        <end position="23"/>
    </location>
</feature>
<dbReference type="RefSeq" id="WP_249710138.1">
    <property type="nucleotide sequence ID" value="NZ_JAMFMB010000013.1"/>
</dbReference>
<organism evidence="6 7">
    <name type="scientific">Ruegeria spongiae</name>
    <dbReference type="NCBI Taxonomy" id="2942209"/>
    <lineage>
        <taxon>Bacteria</taxon>
        <taxon>Pseudomonadati</taxon>
        <taxon>Pseudomonadota</taxon>
        <taxon>Alphaproteobacteria</taxon>
        <taxon>Rhodobacterales</taxon>
        <taxon>Roseobacteraceae</taxon>
        <taxon>Ruegeria</taxon>
    </lineage>
</organism>
<protein>
    <submittedName>
        <fullName evidence="6">TMAO reductase system periplasmic protein TorT</fullName>
    </submittedName>
</protein>
<reference evidence="6" key="1">
    <citation type="submission" date="2022-05" db="EMBL/GenBank/DDBJ databases">
        <authorList>
            <person name="Park J.-S."/>
        </authorList>
    </citation>
    <scope>NUCLEOTIDE SEQUENCE</scope>
    <source>
        <strain evidence="6">2012CJ41-6</strain>
    </source>
</reference>
<feature type="domain" description="Periplasmic binding protein" evidence="5">
    <location>
        <begin position="61"/>
        <end position="313"/>
    </location>
</feature>
<evidence type="ECO:0000256" key="4">
    <source>
        <dbReference type="SAM" id="SignalP"/>
    </source>
</evidence>
<evidence type="ECO:0000256" key="2">
    <source>
        <dbReference type="ARBA" id="ARBA00007639"/>
    </source>
</evidence>
<sequence>MKHSIKILAGCVATACAAGSVSAQDAPWWPFTAEDWTSGEAVPIEYEPTETPTKKWKLCAVYPHIKDSWWIAVNYGQVSEAQRQGAELTIFEAGGYTNLNQQISQFDDCVALGADAILVSVISEAGLANQIEEATNNGTVIVGVGNPIFEAKVTSKIFTDQELMGFTGGQLVREMFGEDPARVVQFPGPQGAGWAESSAAGFRRAVEGSEIEILEDKYGDTGKSVQLRLVEDALQAHDDVDLLYGVAVMAEVAVTAVDEAGLADDTQIVSWYSNQGMIDGVKNGTISGTVTQYPVAIGRIGVDLAIRALEGREHAKEVHPVPLAVTAENVGDIDLTRAFAVPGFQPTFKVD</sequence>
<gene>
    <name evidence="6" type="primary">torT</name>
    <name evidence="6" type="ORF">M3P21_11535</name>
</gene>
<dbReference type="SUPFAM" id="SSF53822">
    <property type="entry name" value="Periplasmic binding protein-like I"/>
    <property type="match status" value="1"/>
</dbReference>
<comment type="similarity">
    <text evidence="2">Belongs to the bacterial solute-binding protein 2 family.</text>
</comment>
<name>A0ABT0Q3H3_9RHOB</name>
<dbReference type="PANTHER" id="PTHR46847:SF1">
    <property type="entry name" value="D-ALLOSE-BINDING PERIPLASMIC PROTEIN-RELATED"/>
    <property type="match status" value="1"/>
</dbReference>
<dbReference type="Gene3D" id="3.40.50.2300">
    <property type="match status" value="2"/>
</dbReference>
<dbReference type="PANTHER" id="PTHR46847">
    <property type="entry name" value="D-ALLOSE-BINDING PERIPLASMIC PROTEIN-RELATED"/>
    <property type="match status" value="1"/>
</dbReference>
<dbReference type="CDD" id="cd06306">
    <property type="entry name" value="PBP1_TorT-like"/>
    <property type="match status" value="1"/>
</dbReference>
<dbReference type="EMBL" id="JAMFMB010000013">
    <property type="protein sequence ID" value="MCL6284157.1"/>
    <property type="molecule type" value="Genomic_DNA"/>
</dbReference>
<dbReference type="InterPro" id="IPR028082">
    <property type="entry name" value="Peripla_BP_I"/>
</dbReference>
<evidence type="ECO:0000259" key="5">
    <source>
        <dbReference type="Pfam" id="PF13407"/>
    </source>
</evidence>
<comment type="subcellular location">
    <subcellularLocation>
        <location evidence="1">Cell envelope</location>
    </subcellularLocation>
</comment>
<comment type="caution">
    <text evidence="6">The sequence shown here is derived from an EMBL/GenBank/DDBJ whole genome shotgun (WGS) entry which is preliminary data.</text>
</comment>
<dbReference type="NCBIfam" id="NF008185">
    <property type="entry name" value="PRK10936.1"/>
    <property type="match status" value="1"/>
</dbReference>
<keyword evidence="7" id="KW-1185">Reference proteome</keyword>
<dbReference type="Pfam" id="PF13407">
    <property type="entry name" value="Peripla_BP_4"/>
    <property type="match status" value="1"/>
</dbReference>
<accession>A0ABT0Q3H3</accession>
<feature type="chain" id="PRO_5045759227" evidence="4">
    <location>
        <begin position="24"/>
        <end position="351"/>
    </location>
</feature>
<evidence type="ECO:0000256" key="3">
    <source>
        <dbReference type="ARBA" id="ARBA00022729"/>
    </source>
</evidence>
<evidence type="ECO:0000313" key="6">
    <source>
        <dbReference type="EMBL" id="MCL6284157.1"/>
    </source>
</evidence>
<evidence type="ECO:0000256" key="1">
    <source>
        <dbReference type="ARBA" id="ARBA00004196"/>
    </source>
</evidence>
<keyword evidence="3 4" id="KW-0732">Signal</keyword>